<keyword evidence="7 12" id="KW-1133">Transmembrane helix</keyword>
<keyword evidence="6" id="KW-0677">Repeat</keyword>
<feature type="disulfide bond" evidence="11">
    <location>
        <begin position="175"/>
        <end position="185"/>
    </location>
</feature>
<dbReference type="SMART" id="SM00202">
    <property type="entry name" value="SR"/>
    <property type="match status" value="3"/>
</dbReference>
<dbReference type="GO" id="GO:0016020">
    <property type="term" value="C:membrane"/>
    <property type="evidence" value="ECO:0007669"/>
    <property type="project" value="UniProtKB-SubCell"/>
</dbReference>
<evidence type="ECO:0000256" key="3">
    <source>
        <dbReference type="ARBA" id="ARBA00022525"/>
    </source>
</evidence>
<keyword evidence="4 12" id="KW-0812">Transmembrane</keyword>
<evidence type="ECO:0000256" key="2">
    <source>
        <dbReference type="ARBA" id="ARBA00004613"/>
    </source>
</evidence>
<accession>G5BLP8</accession>
<evidence type="ECO:0000256" key="11">
    <source>
        <dbReference type="PROSITE-ProRule" id="PRU00196"/>
    </source>
</evidence>
<keyword evidence="8 12" id="KW-0472">Membrane</keyword>
<evidence type="ECO:0000313" key="14">
    <source>
        <dbReference type="EMBL" id="EHB10209.1"/>
    </source>
</evidence>
<keyword evidence="5" id="KW-0732">Signal</keyword>
<gene>
    <name evidence="14" type="ORF">GW7_18077</name>
</gene>
<evidence type="ECO:0000256" key="5">
    <source>
        <dbReference type="ARBA" id="ARBA00022729"/>
    </source>
</evidence>
<dbReference type="STRING" id="10181.G5BLP8"/>
<dbReference type="FunFam" id="3.10.250.10:FF:000002">
    <property type="entry name" value="Scavenger receptor cysteine-rich type 1 protein M130"/>
    <property type="match status" value="1"/>
</dbReference>
<dbReference type="InterPro" id="IPR001190">
    <property type="entry name" value="SRCR"/>
</dbReference>
<dbReference type="InParanoid" id="G5BLP8"/>
<dbReference type="Pfam" id="PF00530">
    <property type="entry name" value="SRCR"/>
    <property type="match status" value="3"/>
</dbReference>
<reference evidence="14 15" key="1">
    <citation type="journal article" date="2011" name="Nature">
        <title>Genome sequencing reveals insights into physiology and longevity of the naked mole rat.</title>
        <authorList>
            <person name="Kim E.B."/>
            <person name="Fang X."/>
            <person name="Fushan A.A."/>
            <person name="Huang Z."/>
            <person name="Lobanov A.V."/>
            <person name="Han L."/>
            <person name="Marino S.M."/>
            <person name="Sun X."/>
            <person name="Turanov A.A."/>
            <person name="Yang P."/>
            <person name="Yim S.H."/>
            <person name="Zhao X."/>
            <person name="Kasaikina M.V."/>
            <person name="Stoletzki N."/>
            <person name="Peng C."/>
            <person name="Polak P."/>
            <person name="Xiong Z."/>
            <person name="Kiezun A."/>
            <person name="Zhu Y."/>
            <person name="Chen Y."/>
            <person name="Kryukov G.V."/>
            <person name="Zhang Q."/>
            <person name="Peshkin L."/>
            <person name="Yang L."/>
            <person name="Bronson R.T."/>
            <person name="Buffenstein R."/>
            <person name="Wang B."/>
            <person name="Han C."/>
            <person name="Li Q."/>
            <person name="Chen L."/>
            <person name="Zhao W."/>
            <person name="Sunyaev S.R."/>
            <person name="Park T.J."/>
            <person name="Zhang G."/>
            <person name="Wang J."/>
            <person name="Gladyshev V.N."/>
        </authorList>
    </citation>
    <scope>NUCLEOTIDE SEQUENCE [LARGE SCALE GENOMIC DNA]</scope>
</reference>
<organism evidence="14 15">
    <name type="scientific">Heterocephalus glaber</name>
    <name type="common">Naked mole rat</name>
    <dbReference type="NCBI Taxonomy" id="10181"/>
    <lineage>
        <taxon>Eukaryota</taxon>
        <taxon>Metazoa</taxon>
        <taxon>Chordata</taxon>
        <taxon>Craniata</taxon>
        <taxon>Vertebrata</taxon>
        <taxon>Euteleostomi</taxon>
        <taxon>Mammalia</taxon>
        <taxon>Eutheria</taxon>
        <taxon>Euarchontoglires</taxon>
        <taxon>Glires</taxon>
        <taxon>Rodentia</taxon>
        <taxon>Hystricomorpha</taxon>
        <taxon>Bathyergidae</taxon>
        <taxon>Heterocephalus</taxon>
    </lineage>
</organism>
<evidence type="ECO:0000256" key="9">
    <source>
        <dbReference type="ARBA" id="ARBA00023157"/>
    </source>
</evidence>
<feature type="transmembrane region" description="Helical" evidence="12">
    <location>
        <begin position="344"/>
        <end position="364"/>
    </location>
</feature>
<evidence type="ECO:0000256" key="4">
    <source>
        <dbReference type="ARBA" id="ARBA00022692"/>
    </source>
</evidence>
<dbReference type="Gene3D" id="3.10.250.10">
    <property type="entry name" value="SRCR-like domain"/>
    <property type="match status" value="3"/>
</dbReference>
<dbReference type="PANTHER" id="PTHR19331:SF22">
    <property type="entry name" value="DELETED IN MALIGNANT BRAIN TUMORS 1 PROTEIN"/>
    <property type="match status" value="1"/>
</dbReference>
<evidence type="ECO:0000313" key="15">
    <source>
        <dbReference type="Proteomes" id="UP000006813"/>
    </source>
</evidence>
<dbReference type="InterPro" id="IPR036772">
    <property type="entry name" value="SRCR-like_dom_sf"/>
</dbReference>
<dbReference type="Proteomes" id="UP000006813">
    <property type="component" value="Unassembled WGS sequence"/>
</dbReference>
<feature type="disulfide bond" evidence="11">
    <location>
        <begin position="280"/>
        <end position="290"/>
    </location>
</feature>
<dbReference type="FunFam" id="3.10.250.10:FF:000016">
    <property type="entry name" value="Scavenger receptor cysteine-rich protein type 12"/>
    <property type="match status" value="1"/>
</dbReference>
<dbReference type="EMBL" id="JH170963">
    <property type="protein sequence ID" value="EHB10209.1"/>
    <property type="molecule type" value="Genomic_DNA"/>
</dbReference>
<proteinExistence type="predicted"/>
<dbReference type="PRINTS" id="PR00258">
    <property type="entry name" value="SPERACTRCPTR"/>
</dbReference>
<sequence>MSLLGGGNHCEGLLQVQYHGWQGPVCGDHWGLEEASVACRQLGCGSMISTSHYVLRPQEMGPPWLYGAQCQGEEASLWQCSLGDWGPLSGCNCQCVVAVLCSDGTLRQIRLGSGGSPCAGTFELANPDDSILRCDLQKKEVSVLCRQLECGTALQWSRAHPGVRPGGQEQRFVTCQGTEPSIFHCKINLNFLEQCNLPAYTEVVCTGHMEAQLAGTGDPCAGCLEIQRGLTWGTVCDADLDLPTAQVVCQELQCGVAMSVRGGAHFGQGSGPVWTEAFHCVGNESLLFHCPREPGSQRMHDQDAGLRCSGESESAHGVQWGLGCGGVQRERLWYNFEQWPGREFSLIFLITSIFLFFSFARLFLSSGNGLFRSCIPIRYKVVFLFQCCECFSYVFCIVSPH</sequence>
<keyword evidence="14" id="KW-0675">Receptor</keyword>
<feature type="disulfide bond" evidence="11">
    <location>
        <begin position="70"/>
        <end position="80"/>
    </location>
</feature>
<evidence type="ECO:0000256" key="6">
    <source>
        <dbReference type="ARBA" id="ARBA00022737"/>
    </source>
</evidence>
<evidence type="ECO:0000259" key="13">
    <source>
        <dbReference type="PROSITE" id="PS50287"/>
    </source>
</evidence>
<name>G5BLP8_HETGA</name>
<keyword evidence="9 11" id="KW-1015">Disulfide bond</keyword>
<feature type="domain" description="SRCR" evidence="13">
    <location>
        <begin position="1"/>
        <end position="102"/>
    </location>
</feature>
<evidence type="ECO:0000256" key="7">
    <source>
        <dbReference type="ARBA" id="ARBA00022989"/>
    </source>
</evidence>
<keyword evidence="10" id="KW-0325">Glycoprotein</keyword>
<evidence type="ECO:0000256" key="12">
    <source>
        <dbReference type="SAM" id="Phobius"/>
    </source>
</evidence>
<dbReference type="SUPFAM" id="SSF56487">
    <property type="entry name" value="SRCR-like"/>
    <property type="match status" value="3"/>
</dbReference>
<evidence type="ECO:0000256" key="1">
    <source>
        <dbReference type="ARBA" id="ARBA00004167"/>
    </source>
</evidence>
<evidence type="ECO:0000256" key="10">
    <source>
        <dbReference type="ARBA" id="ARBA00023180"/>
    </source>
</evidence>
<feature type="domain" description="SRCR" evidence="13">
    <location>
        <begin position="211"/>
        <end position="309"/>
    </location>
</feature>
<feature type="domain" description="SRCR" evidence="13">
    <location>
        <begin position="109"/>
        <end position="206"/>
    </location>
</feature>
<dbReference type="AlphaFoldDB" id="G5BLP8"/>
<evidence type="ECO:0000256" key="8">
    <source>
        <dbReference type="ARBA" id="ARBA00023136"/>
    </source>
</evidence>
<comment type="caution">
    <text evidence="11">Lacks conserved residue(s) required for the propagation of feature annotation.</text>
</comment>
<keyword evidence="3" id="KW-0964">Secreted</keyword>
<dbReference type="eggNOG" id="ENOG502QQ5W">
    <property type="taxonomic scope" value="Eukaryota"/>
</dbReference>
<comment type="subcellular location">
    <subcellularLocation>
        <location evidence="1">Membrane</location>
        <topology evidence="1">Single-pass membrane protein</topology>
    </subcellularLocation>
    <subcellularLocation>
        <location evidence="2">Secreted</location>
    </subcellularLocation>
</comment>
<dbReference type="PANTHER" id="PTHR19331">
    <property type="entry name" value="SCAVENGER RECEPTOR DOMAIN-CONTAINING"/>
    <property type="match status" value="1"/>
</dbReference>
<protein>
    <submittedName>
        <fullName evidence="14">Scavenger receptor cysteine-rich type 1 protein M130</fullName>
    </submittedName>
</protein>
<dbReference type="PROSITE" id="PS50287">
    <property type="entry name" value="SRCR_2"/>
    <property type="match status" value="3"/>
</dbReference>